<evidence type="ECO:0000313" key="2">
    <source>
        <dbReference type="WBParaSite" id="ES5_v2.g7634.t1"/>
    </source>
</evidence>
<dbReference type="WBParaSite" id="ES5_v2.g7634.t1">
    <property type="protein sequence ID" value="ES5_v2.g7634.t1"/>
    <property type="gene ID" value="ES5_v2.g7634"/>
</dbReference>
<accession>A0AC34GSB7</accession>
<reference evidence="2" key="1">
    <citation type="submission" date="2022-11" db="UniProtKB">
        <authorList>
            <consortium name="WormBaseParasite"/>
        </authorList>
    </citation>
    <scope>IDENTIFICATION</scope>
</reference>
<name>A0AC34GSB7_9BILA</name>
<evidence type="ECO:0000313" key="1">
    <source>
        <dbReference type="Proteomes" id="UP000887579"/>
    </source>
</evidence>
<proteinExistence type="predicted"/>
<protein>
    <submittedName>
        <fullName evidence="2">Poly A polymerase head domain-containing protein</fullName>
    </submittedName>
</protein>
<dbReference type="Proteomes" id="UP000887579">
    <property type="component" value="Unplaced"/>
</dbReference>
<sequence length="179" mass="20185">MSKNWGIISAFPITGLNETLKGVVDSFREGGCKIYFFGGGIRDSVIGKIGKIGADMDGSATCNFEEIKKICIRKYGIQNCFSPKPDTRIIRIGPLKMNSEKKNEIVSLDISSFSGTFDISPIFWEYTINYVVYDPINNILFDMTGRSLEDQCNKMFDIPVPKMQWINWTKSDGLLKALR</sequence>
<organism evidence="1 2">
    <name type="scientific">Panagrolaimus sp. ES5</name>
    <dbReference type="NCBI Taxonomy" id="591445"/>
    <lineage>
        <taxon>Eukaryota</taxon>
        <taxon>Metazoa</taxon>
        <taxon>Ecdysozoa</taxon>
        <taxon>Nematoda</taxon>
        <taxon>Chromadorea</taxon>
        <taxon>Rhabditida</taxon>
        <taxon>Tylenchina</taxon>
        <taxon>Panagrolaimomorpha</taxon>
        <taxon>Panagrolaimoidea</taxon>
        <taxon>Panagrolaimidae</taxon>
        <taxon>Panagrolaimus</taxon>
    </lineage>
</organism>